<evidence type="ECO:0000313" key="1">
    <source>
        <dbReference type="EMBL" id="EKM54682.1"/>
    </source>
</evidence>
<dbReference type="OrthoDB" id="5582146at2759"/>
<dbReference type="RefSeq" id="XP_007397365.1">
    <property type="nucleotide sequence ID" value="XM_007397303.1"/>
</dbReference>
<dbReference type="KEGG" id="pco:PHACADRAFT_258679"/>
<reference evidence="1 2" key="1">
    <citation type="journal article" date="2012" name="BMC Genomics">
        <title>Comparative genomics of the white-rot fungi, Phanerochaete carnosa and P. chrysosporium, to elucidate the genetic basis of the distinct wood types they colonize.</title>
        <authorList>
            <person name="Suzuki H."/>
            <person name="MacDonald J."/>
            <person name="Syed K."/>
            <person name="Salamov A."/>
            <person name="Hori C."/>
            <person name="Aerts A."/>
            <person name="Henrissat B."/>
            <person name="Wiebenga A."/>
            <person name="vanKuyk P.A."/>
            <person name="Barry K."/>
            <person name="Lindquist E."/>
            <person name="LaButti K."/>
            <person name="Lapidus A."/>
            <person name="Lucas S."/>
            <person name="Coutinho P."/>
            <person name="Gong Y."/>
            <person name="Samejima M."/>
            <person name="Mahadevan R."/>
            <person name="Abou-Zaid M."/>
            <person name="de Vries R.P."/>
            <person name="Igarashi K."/>
            <person name="Yadav J.S."/>
            <person name="Grigoriev I.V."/>
            <person name="Master E.R."/>
        </authorList>
    </citation>
    <scope>NUCLEOTIDE SEQUENCE [LARGE SCALE GENOMIC DNA]</scope>
    <source>
        <strain evidence="1 2">HHB-10118-sp</strain>
    </source>
</reference>
<organism evidence="1 2">
    <name type="scientific">Phanerochaete carnosa (strain HHB-10118-sp)</name>
    <name type="common">White-rot fungus</name>
    <name type="synonym">Peniophora carnosa</name>
    <dbReference type="NCBI Taxonomy" id="650164"/>
    <lineage>
        <taxon>Eukaryota</taxon>
        <taxon>Fungi</taxon>
        <taxon>Dikarya</taxon>
        <taxon>Basidiomycota</taxon>
        <taxon>Agaricomycotina</taxon>
        <taxon>Agaricomycetes</taxon>
        <taxon>Polyporales</taxon>
        <taxon>Phanerochaetaceae</taxon>
        <taxon>Phanerochaete</taxon>
    </lineage>
</organism>
<name>K5WW44_PHACS</name>
<sequence length="87" mass="9131">MTLPTLAPSTTPYFASCLARIHEAHPDFPLDPVILQSVLLCLIAGSADDALHPCKNLILRTNADDVGLVLNLATLVGTPLSPPLTSS</sequence>
<dbReference type="GeneID" id="18917182"/>
<keyword evidence="2" id="KW-1185">Reference proteome</keyword>
<dbReference type="EMBL" id="JH930473">
    <property type="protein sequence ID" value="EKM54682.1"/>
    <property type="molecule type" value="Genomic_DNA"/>
</dbReference>
<protein>
    <submittedName>
        <fullName evidence="1">Uncharacterized protein</fullName>
    </submittedName>
</protein>
<dbReference type="Proteomes" id="UP000008370">
    <property type="component" value="Unassembled WGS sequence"/>
</dbReference>
<dbReference type="InParanoid" id="K5WW44"/>
<dbReference type="AlphaFoldDB" id="K5WW44"/>
<accession>K5WW44</accession>
<proteinExistence type="predicted"/>
<dbReference type="HOGENOM" id="CLU_174961_0_0_1"/>
<gene>
    <name evidence="1" type="ORF">PHACADRAFT_258679</name>
</gene>
<evidence type="ECO:0000313" key="2">
    <source>
        <dbReference type="Proteomes" id="UP000008370"/>
    </source>
</evidence>